<proteinExistence type="inferred from homology"/>
<evidence type="ECO:0000256" key="2">
    <source>
        <dbReference type="ARBA" id="ARBA00012961"/>
    </source>
</evidence>
<dbReference type="GO" id="GO:0005524">
    <property type="term" value="F:ATP binding"/>
    <property type="evidence" value="ECO:0007669"/>
    <property type="project" value="UniProtKB-KW"/>
</dbReference>
<evidence type="ECO:0000256" key="3">
    <source>
        <dbReference type="ARBA" id="ARBA00016296"/>
    </source>
</evidence>
<dbReference type="PANTHER" id="PTHR23117">
    <property type="entry name" value="GUANYLATE KINASE-RELATED"/>
    <property type="match status" value="1"/>
</dbReference>
<dbReference type="InterPro" id="IPR020590">
    <property type="entry name" value="Guanylate_kinase_CS"/>
</dbReference>
<dbReference type="SUPFAM" id="SSF52540">
    <property type="entry name" value="P-loop containing nucleoside triphosphate hydrolases"/>
    <property type="match status" value="1"/>
</dbReference>
<keyword evidence="11" id="KW-1185">Reference proteome</keyword>
<sequence length="210" mass="23090">MMSGPHWFRPLVLSGPSGSGKSTLLKRLFAEHPGQFAFSVSHTTRTPRPGEVDGIQYHFVSREDFSSLRDRGGFVENAEFSGNLYGTSKQAIASIVESGKRCILDIEVQGVRQIKCTDLNPVYCFIAPPSLSILRNRLIGRGTETDVAVEKRLKTALEEIEYARLPGAHDHIIVNDDLDRAYGLFKSVALGNPIPSDPLAPLEQAADQIQ</sequence>
<accession>A0AAD4LTN5</accession>
<protein>
    <recommendedName>
        <fullName evidence="3">Guanylate kinase</fullName>
        <ecNumber evidence="2">2.7.4.8</ecNumber>
    </recommendedName>
    <alternativeName>
        <fullName evidence="8">GMP kinase</fullName>
    </alternativeName>
</protein>
<dbReference type="InterPro" id="IPR017665">
    <property type="entry name" value="Guanylate_kinase"/>
</dbReference>
<evidence type="ECO:0000256" key="7">
    <source>
        <dbReference type="ARBA" id="ARBA00022840"/>
    </source>
</evidence>
<dbReference type="InterPro" id="IPR008144">
    <property type="entry name" value="Guanylate_kin-like_dom"/>
</dbReference>
<dbReference type="EC" id="2.7.4.8" evidence="2"/>
<dbReference type="InterPro" id="IPR008145">
    <property type="entry name" value="GK/Ca_channel_bsu"/>
</dbReference>
<gene>
    <name evidence="10" type="ORF">EDB92DRAFT_1829920</name>
</gene>
<evidence type="ECO:0000313" key="11">
    <source>
        <dbReference type="Proteomes" id="UP001201163"/>
    </source>
</evidence>
<dbReference type="AlphaFoldDB" id="A0AAD4LTN5"/>
<keyword evidence="7" id="KW-0067">ATP-binding</keyword>
<keyword evidence="4" id="KW-0808">Transferase</keyword>
<organism evidence="10 11">
    <name type="scientific">Lactarius akahatsu</name>
    <dbReference type="NCBI Taxonomy" id="416441"/>
    <lineage>
        <taxon>Eukaryota</taxon>
        <taxon>Fungi</taxon>
        <taxon>Dikarya</taxon>
        <taxon>Basidiomycota</taxon>
        <taxon>Agaricomycotina</taxon>
        <taxon>Agaricomycetes</taxon>
        <taxon>Russulales</taxon>
        <taxon>Russulaceae</taxon>
        <taxon>Lactarius</taxon>
    </lineage>
</organism>
<dbReference type="CDD" id="cd00071">
    <property type="entry name" value="GMPK"/>
    <property type="match status" value="1"/>
</dbReference>
<dbReference type="PROSITE" id="PS50052">
    <property type="entry name" value="GUANYLATE_KINASE_2"/>
    <property type="match status" value="1"/>
</dbReference>
<dbReference type="InterPro" id="IPR027417">
    <property type="entry name" value="P-loop_NTPase"/>
</dbReference>
<comment type="similarity">
    <text evidence="1">Belongs to the guanylate kinase family.</text>
</comment>
<dbReference type="FunFam" id="3.40.50.300:FF:000776">
    <property type="entry name" value="Guanylate kinase 2"/>
    <property type="match status" value="1"/>
</dbReference>
<keyword evidence="5" id="KW-0547">Nucleotide-binding</keyword>
<dbReference type="EMBL" id="JAKELL010000002">
    <property type="protein sequence ID" value="KAH9000221.1"/>
    <property type="molecule type" value="Genomic_DNA"/>
</dbReference>
<comment type="caution">
    <text evidence="10">The sequence shown here is derived from an EMBL/GenBank/DDBJ whole genome shotgun (WGS) entry which is preliminary data.</text>
</comment>
<dbReference type="Proteomes" id="UP001201163">
    <property type="component" value="Unassembled WGS sequence"/>
</dbReference>
<evidence type="ECO:0000256" key="8">
    <source>
        <dbReference type="ARBA" id="ARBA00030128"/>
    </source>
</evidence>
<dbReference type="Gene3D" id="3.30.63.10">
    <property type="entry name" value="Guanylate Kinase phosphate binding domain"/>
    <property type="match status" value="1"/>
</dbReference>
<evidence type="ECO:0000256" key="6">
    <source>
        <dbReference type="ARBA" id="ARBA00022777"/>
    </source>
</evidence>
<dbReference type="Pfam" id="PF00625">
    <property type="entry name" value="Guanylate_kin"/>
    <property type="match status" value="1"/>
</dbReference>
<evidence type="ECO:0000259" key="9">
    <source>
        <dbReference type="PROSITE" id="PS50052"/>
    </source>
</evidence>
<feature type="domain" description="Guanylate kinase-like" evidence="9">
    <location>
        <begin position="8"/>
        <end position="190"/>
    </location>
</feature>
<name>A0AAD4LTN5_9AGAM</name>
<reference evidence="10" key="1">
    <citation type="submission" date="2022-01" db="EMBL/GenBank/DDBJ databases">
        <title>Comparative genomics reveals a dynamic genome evolution in the ectomycorrhizal milk-cap (Lactarius) mushrooms.</title>
        <authorList>
            <consortium name="DOE Joint Genome Institute"/>
            <person name="Lebreton A."/>
            <person name="Tang N."/>
            <person name="Kuo A."/>
            <person name="LaButti K."/>
            <person name="Drula E."/>
            <person name="Barry K."/>
            <person name="Clum A."/>
            <person name="Lipzen A."/>
            <person name="Mousain D."/>
            <person name="Ng V."/>
            <person name="Wang R."/>
            <person name="Wang X."/>
            <person name="Dai Y."/>
            <person name="Henrissat B."/>
            <person name="Grigoriev I.V."/>
            <person name="Guerin-Laguette A."/>
            <person name="Yu F."/>
            <person name="Martin F.M."/>
        </authorList>
    </citation>
    <scope>NUCLEOTIDE SEQUENCE</scope>
    <source>
        <strain evidence="10">QP</strain>
    </source>
</reference>
<dbReference type="NCBIfam" id="TIGR03263">
    <property type="entry name" value="guanyl_kin"/>
    <property type="match status" value="1"/>
</dbReference>
<keyword evidence="6 10" id="KW-0418">Kinase</keyword>
<dbReference type="GO" id="GO:0005829">
    <property type="term" value="C:cytosol"/>
    <property type="evidence" value="ECO:0007669"/>
    <property type="project" value="TreeGrafter"/>
</dbReference>
<evidence type="ECO:0000256" key="4">
    <source>
        <dbReference type="ARBA" id="ARBA00022679"/>
    </source>
</evidence>
<evidence type="ECO:0000256" key="1">
    <source>
        <dbReference type="ARBA" id="ARBA00005790"/>
    </source>
</evidence>
<dbReference type="PROSITE" id="PS00856">
    <property type="entry name" value="GUANYLATE_KINASE_1"/>
    <property type="match status" value="1"/>
</dbReference>
<dbReference type="PANTHER" id="PTHR23117:SF13">
    <property type="entry name" value="GUANYLATE KINASE"/>
    <property type="match status" value="1"/>
</dbReference>
<dbReference type="Gene3D" id="3.40.50.300">
    <property type="entry name" value="P-loop containing nucleotide triphosphate hydrolases"/>
    <property type="match status" value="1"/>
</dbReference>
<dbReference type="GO" id="GO:0004385">
    <property type="term" value="F:GMP kinase activity"/>
    <property type="evidence" value="ECO:0007669"/>
    <property type="project" value="UniProtKB-EC"/>
</dbReference>
<evidence type="ECO:0000313" key="10">
    <source>
        <dbReference type="EMBL" id="KAH9000221.1"/>
    </source>
</evidence>
<dbReference type="SMART" id="SM00072">
    <property type="entry name" value="GuKc"/>
    <property type="match status" value="1"/>
</dbReference>
<evidence type="ECO:0000256" key="5">
    <source>
        <dbReference type="ARBA" id="ARBA00022741"/>
    </source>
</evidence>
<dbReference type="FunFam" id="3.30.63.10:FF:000002">
    <property type="entry name" value="Guanylate kinase 1"/>
    <property type="match status" value="1"/>
</dbReference>